<keyword evidence="8" id="KW-1015">Disulfide bond</keyword>
<evidence type="ECO:0000256" key="8">
    <source>
        <dbReference type="ARBA" id="ARBA00023157"/>
    </source>
</evidence>
<evidence type="ECO:0000256" key="6">
    <source>
        <dbReference type="ARBA" id="ARBA00022989"/>
    </source>
</evidence>
<dbReference type="GO" id="GO:0005044">
    <property type="term" value="F:scavenger receptor activity"/>
    <property type="evidence" value="ECO:0007669"/>
    <property type="project" value="TreeGrafter"/>
</dbReference>
<dbReference type="OMA" id="NECYISK"/>
<feature type="transmembrane region" description="Helical" evidence="14">
    <location>
        <begin position="548"/>
        <end position="570"/>
    </location>
</feature>
<proteinExistence type="inferred from homology"/>
<evidence type="ECO:0000256" key="3">
    <source>
        <dbReference type="ARBA" id="ARBA00010532"/>
    </source>
</evidence>
<dbReference type="HOGENOM" id="CLU_019853_5_2_1"/>
<evidence type="ECO:0000256" key="7">
    <source>
        <dbReference type="ARBA" id="ARBA00023136"/>
    </source>
</evidence>
<comment type="similarity">
    <text evidence="3">Belongs to the CD36 family.</text>
</comment>
<dbReference type="Proteomes" id="UP000015104">
    <property type="component" value="Unassembled WGS sequence"/>
</dbReference>
<dbReference type="AlphaFoldDB" id="T1KCW8"/>
<feature type="region of interest" description="Disordered" evidence="13">
    <location>
        <begin position="384"/>
        <end position="418"/>
    </location>
</feature>
<evidence type="ECO:0000256" key="9">
    <source>
        <dbReference type="ARBA" id="ARBA00023170"/>
    </source>
</evidence>
<dbReference type="EnsemblMetazoa" id="tetur09g00840.1">
    <property type="protein sequence ID" value="tetur09g00840.1"/>
    <property type="gene ID" value="tetur09g00840"/>
</dbReference>
<evidence type="ECO:0000256" key="5">
    <source>
        <dbReference type="ARBA" id="ARBA00022692"/>
    </source>
</evidence>
<dbReference type="eggNOG" id="KOG3776">
    <property type="taxonomic scope" value="Eukaryota"/>
</dbReference>
<evidence type="ECO:0000313" key="16">
    <source>
        <dbReference type="Proteomes" id="UP000015104"/>
    </source>
</evidence>
<keyword evidence="7 14" id="KW-0472">Membrane</keyword>
<dbReference type="PRINTS" id="PR01609">
    <property type="entry name" value="CD36FAMILY"/>
</dbReference>
<dbReference type="Pfam" id="PF01130">
    <property type="entry name" value="CD36"/>
    <property type="match status" value="2"/>
</dbReference>
<keyword evidence="16" id="KW-1185">Reference proteome</keyword>
<reference evidence="16" key="1">
    <citation type="submission" date="2011-08" db="EMBL/GenBank/DDBJ databases">
        <authorList>
            <person name="Rombauts S."/>
        </authorList>
    </citation>
    <scope>NUCLEOTIDE SEQUENCE</scope>
    <source>
        <strain evidence="16">London</strain>
    </source>
</reference>
<gene>
    <name evidence="15" type="primary">107363292</name>
</gene>
<dbReference type="GO" id="GO:0005737">
    <property type="term" value="C:cytoplasm"/>
    <property type="evidence" value="ECO:0007669"/>
    <property type="project" value="TreeGrafter"/>
</dbReference>
<name>T1KCW8_TETUR</name>
<evidence type="ECO:0000256" key="13">
    <source>
        <dbReference type="SAM" id="MobiDB-lite"/>
    </source>
</evidence>
<keyword evidence="5 14" id="KW-0812">Transmembrane</keyword>
<dbReference type="KEGG" id="tut:107363292"/>
<evidence type="ECO:0000256" key="12">
    <source>
        <dbReference type="ARBA" id="ARBA00042244"/>
    </source>
</evidence>
<reference evidence="15" key="2">
    <citation type="submission" date="2015-06" db="UniProtKB">
        <authorList>
            <consortium name="EnsemblMetazoa"/>
        </authorList>
    </citation>
    <scope>IDENTIFICATION</scope>
</reference>
<accession>T1KCW8</accession>
<evidence type="ECO:0000256" key="11">
    <source>
        <dbReference type="ARBA" id="ARBA00040821"/>
    </source>
</evidence>
<organism evidence="15 16">
    <name type="scientific">Tetranychus urticae</name>
    <name type="common">Two-spotted spider mite</name>
    <dbReference type="NCBI Taxonomy" id="32264"/>
    <lineage>
        <taxon>Eukaryota</taxon>
        <taxon>Metazoa</taxon>
        <taxon>Ecdysozoa</taxon>
        <taxon>Arthropoda</taxon>
        <taxon>Chelicerata</taxon>
        <taxon>Arachnida</taxon>
        <taxon>Acari</taxon>
        <taxon>Acariformes</taxon>
        <taxon>Trombidiformes</taxon>
        <taxon>Prostigmata</taxon>
        <taxon>Eleutherengona</taxon>
        <taxon>Raphignathae</taxon>
        <taxon>Tetranychoidea</taxon>
        <taxon>Tetranychidae</taxon>
        <taxon>Tetranychus</taxon>
    </lineage>
</organism>
<comment type="subcellular location">
    <subcellularLocation>
        <location evidence="2">Cell membrane</location>
        <topology evidence="2">Multi-pass membrane protein</topology>
    </subcellularLocation>
    <subcellularLocation>
        <location evidence="1">Membrane</location>
        <location evidence="1">Caveola</location>
        <topology evidence="1">Multi-pass membrane protein</topology>
    </subcellularLocation>
</comment>
<evidence type="ECO:0000256" key="14">
    <source>
        <dbReference type="SAM" id="Phobius"/>
    </source>
</evidence>
<keyword evidence="6 14" id="KW-1133">Transmembrane helix</keyword>
<dbReference type="GO" id="GO:0005901">
    <property type="term" value="C:caveola"/>
    <property type="evidence" value="ECO:0007669"/>
    <property type="project" value="UniProtKB-SubCell"/>
</dbReference>
<keyword evidence="10" id="KW-0325">Glycoprotein</keyword>
<sequence>MFKPAIIGLVGFILIGLGIAALLFVPEFLQKSIQKKLVLIEGSKAFKLWEKVPLPIYNRFYFFNVTNAQAIEREGAKPILKQIGPFTYRVSVAKFAVRNNDNGTLSYRERKSWHFERSLSITDENQLITTLNTPLALTLTLIQGASPTVRVLVTLALDAVTEGFFIKRTVRQLLFEGYPDLLTTFGPLLNPGIPSNNGRFGYMFPKNNTDDGLYTIFSGSSNINLLNMIERYNGRDHLNFWSTEECNSLNGSTNGQLGPPLVHNDGLGHGHHIKQLLQQQQQYNAYQTNENAEVNQDYNPNEQFYEQPPYIKLFASEICRVLHLRYNTTHEPYPDLPVHRYTFDETNFASAADYPPNECYISKLPDPAPSLLYSLARNPPSSSLSSTLSSLTSPSSGGLSSPSTSSAPSSPLSPPGGSTLILRPRREPFASGVFDLSACRFGAPLLLSQPHFLNSHPIYRNSVEGLAPNDSKHSFWMDIEPLTGSTVNMAARFQLNVAISKAPGLFRYRNIPDIVFPVFWQEYHFEFTKDLAQQLIDLRSMPYLVSSISFYSFLSIGIILLIISVLVYALPFLKIHNLEINGKPIQANLNTLTKAPIEDDREVLSRKASSNCSGDGIDNQGNHSTC</sequence>
<feature type="transmembrane region" description="Helical" evidence="14">
    <location>
        <begin position="6"/>
        <end position="25"/>
    </location>
</feature>
<keyword evidence="9" id="KW-0675">Receptor</keyword>
<protein>
    <recommendedName>
        <fullName evidence="11">Scavenger receptor class B member 1</fullName>
    </recommendedName>
    <alternativeName>
        <fullName evidence="12">SR-BI</fullName>
    </alternativeName>
</protein>
<dbReference type="EMBL" id="CAEY01002001">
    <property type="status" value="NOT_ANNOTATED_CDS"/>
    <property type="molecule type" value="Genomic_DNA"/>
</dbReference>
<dbReference type="PANTHER" id="PTHR11923:SF110">
    <property type="entry name" value="SCAVENGER RECEPTOR CLASS B MEMBER 1"/>
    <property type="match status" value="1"/>
</dbReference>
<evidence type="ECO:0000256" key="10">
    <source>
        <dbReference type="ARBA" id="ARBA00023180"/>
    </source>
</evidence>
<evidence type="ECO:0000256" key="2">
    <source>
        <dbReference type="ARBA" id="ARBA00004651"/>
    </source>
</evidence>
<keyword evidence="4" id="KW-1003">Cell membrane</keyword>
<dbReference type="PANTHER" id="PTHR11923">
    <property type="entry name" value="SCAVENGER RECEPTOR CLASS B TYPE-1 SR-B1"/>
    <property type="match status" value="1"/>
</dbReference>
<dbReference type="InterPro" id="IPR002159">
    <property type="entry name" value="CD36_fam"/>
</dbReference>
<evidence type="ECO:0000313" key="15">
    <source>
        <dbReference type="EnsemblMetazoa" id="tetur09g00840.1"/>
    </source>
</evidence>
<dbReference type="OrthoDB" id="514335at2759"/>
<evidence type="ECO:0000256" key="1">
    <source>
        <dbReference type="ARBA" id="ARBA00004189"/>
    </source>
</evidence>
<evidence type="ECO:0000256" key="4">
    <source>
        <dbReference type="ARBA" id="ARBA00022475"/>
    </source>
</evidence>